<evidence type="ECO:0000256" key="4">
    <source>
        <dbReference type="ARBA" id="ARBA00022692"/>
    </source>
</evidence>
<evidence type="ECO:0000256" key="7">
    <source>
        <dbReference type="SAM" id="MobiDB-lite"/>
    </source>
</evidence>
<dbReference type="EnsemblMetazoa" id="XM_030974661">
    <property type="protein sequence ID" value="XP_030830521"/>
    <property type="gene ID" value="LOC100893905"/>
</dbReference>
<dbReference type="KEGG" id="spu:752332"/>
<feature type="region of interest" description="Disordered" evidence="7">
    <location>
        <begin position="339"/>
        <end position="358"/>
    </location>
</feature>
<dbReference type="CDD" id="cd06257">
    <property type="entry name" value="DnaJ"/>
    <property type="match status" value="1"/>
</dbReference>
<proteinExistence type="predicted"/>
<protein>
    <recommendedName>
        <fullName evidence="3">DnaJ homolog subfamily C member 22</fullName>
    </recommendedName>
</protein>
<dbReference type="PRINTS" id="PR00625">
    <property type="entry name" value="JDOMAIN"/>
</dbReference>
<evidence type="ECO:0000256" key="3">
    <source>
        <dbReference type="ARBA" id="ARBA00020945"/>
    </source>
</evidence>
<feature type="compositionally biased region" description="Basic and acidic residues" evidence="7">
    <location>
        <begin position="349"/>
        <end position="358"/>
    </location>
</feature>
<evidence type="ECO:0000256" key="8">
    <source>
        <dbReference type="SAM" id="Phobius"/>
    </source>
</evidence>
<evidence type="ECO:0000256" key="2">
    <source>
        <dbReference type="ARBA" id="ARBA00004141"/>
    </source>
</evidence>
<comment type="subcellular location">
    <subcellularLocation>
        <location evidence="2">Membrane</location>
        <topology evidence="2">Multi-pass membrane protein</topology>
    </subcellularLocation>
</comment>
<keyword evidence="6 8" id="KW-0472">Membrane</keyword>
<dbReference type="OrthoDB" id="5979828at2759"/>
<evidence type="ECO:0000259" key="9">
    <source>
        <dbReference type="PROSITE" id="PS50076"/>
    </source>
</evidence>
<dbReference type="Pfam" id="PF00226">
    <property type="entry name" value="DnaJ"/>
    <property type="match status" value="1"/>
</dbReference>
<reference evidence="10" key="2">
    <citation type="submission" date="2021-01" db="UniProtKB">
        <authorList>
            <consortium name="EnsemblMetazoa"/>
        </authorList>
    </citation>
    <scope>IDENTIFICATION</scope>
</reference>
<accession>A0A7M7HKB1</accession>
<keyword evidence="5 8" id="KW-1133">Transmembrane helix</keyword>
<feature type="transmembrane region" description="Helical" evidence="8">
    <location>
        <begin position="88"/>
        <end position="110"/>
    </location>
</feature>
<dbReference type="InterPro" id="IPR001623">
    <property type="entry name" value="DnaJ_domain"/>
</dbReference>
<evidence type="ECO:0000256" key="1">
    <source>
        <dbReference type="ARBA" id="ARBA00002080"/>
    </source>
</evidence>
<feature type="transmembrane region" description="Helical" evidence="8">
    <location>
        <begin position="7"/>
        <end position="26"/>
    </location>
</feature>
<feature type="transmembrane region" description="Helical" evidence="8">
    <location>
        <begin position="164"/>
        <end position="181"/>
    </location>
</feature>
<dbReference type="RefSeq" id="XP_030830521.1">
    <property type="nucleotide sequence ID" value="XM_030974661.1"/>
</dbReference>
<comment type="function">
    <text evidence="1">May function as a co-chaperone.</text>
</comment>
<dbReference type="PROSITE" id="PS50076">
    <property type="entry name" value="DNAJ_2"/>
    <property type="match status" value="1"/>
</dbReference>
<dbReference type="GeneID" id="100893905"/>
<sequence length="358" mass="41109">MMEKKRSIAYFLWMTGGWFGLHHFYLGRDRHAFVWWCTLGGFFGLGWLRDLFCIGRYVDTANDESSYVKYYTELLRTRNYPSFSISRFAGQLFVSAFFGYLATCAVPNDVADALPILRPLLAPFAVALGVHLVGNIGREEGPLKYALLGAYIPGILLYADPSNIVYLSIFSAIVFRRGVAYRQTPERWKTDGVCKRIVILGLAGALVCTAWGCAIYYNVSVTTAEGETIYVKDALAHFFESPAWKDFKEVLGHVWTLIRERGWKEAYNEFVEALDPEGEASAHKTLDLKKGATQEQITQRYRKLVRKWHPDKHKGQGKEEASHRFMEIQEAYERLSTINARRASHRKEHSFEDEPRRY</sequence>
<dbReference type="Proteomes" id="UP000007110">
    <property type="component" value="Unassembled WGS sequence"/>
</dbReference>
<feature type="domain" description="J" evidence="9">
    <location>
        <begin position="281"/>
        <end position="349"/>
    </location>
</feature>
<evidence type="ECO:0000256" key="6">
    <source>
        <dbReference type="ARBA" id="ARBA00023136"/>
    </source>
</evidence>
<dbReference type="RefSeq" id="XP_011661318.1">
    <property type="nucleotide sequence ID" value="XM_011663016.2"/>
</dbReference>
<dbReference type="GeneID" id="752332"/>
<dbReference type="EnsemblMetazoa" id="XM_011663016">
    <property type="protein sequence ID" value="XP_011661318"/>
    <property type="gene ID" value="LOC752332"/>
</dbReference>
<dbReference type="SUPFAM" id="SSF46565">
    <property type="entry name" value="Chaperone J-domain"/>
    <property type="match status" value="1"/>
</dbReference>
<evidence type="ECO:0000313" key="10">
    <source>
        <dbReference type="EnsemblMetazoa" id="XP_011661318"/>
    </source>
</evidence>
<evidence type="ECO:0000256" key="5">
    <source>
        <dbReference type="ARBA" id="ARBA00022989"/>
    </source>
</evidence>
<dbReference type="AlphaFoldDB" id="A0A7M7HKB1"/>
<dbReference type="PANTHER" id="PTHR44733">
    <property type="entry name" value="DNAJ HOMOLOG SUBFAMILY C MEMBER 22"/>
    <property type="match status" value="1"/>
</dbReference>
<feature type="transmembrane region" description="Helical" evidence="8">
    <location>
        <begin position="32"/>
        <end position="48"/>
    </location>
</feature>
<dbReference type="Pfam" id="PF05154">
    <property type="entry name" value="TM2"/>
    <property type="match status" value="1"/>
</dbReference>
<dbReference type="GO" id="GO:0016020">
    <property type="term" value="C:membrane"/>
    <property type="evidence" value="ECO:0007669"/>
    <property type="project" value="UniProtKB-SubCell"/>
</dbReference>
<dbReference type="InterPro" id="IPR036869">
    <property type="entry name" value="J_dom_sf"/>
</dbReference>
<reference evidence="11" key="1">
    <citation type="submission" date="2015-02" db="EMBL/GenBank/DDBJ databases">
        <title>Genome sequencing for Strongylocentrotus purpuratus.</title>
        <authorList>
            <person name="Murali S."/>
            <person name="Liu Y."/>
            <person name="Vee V."/>
            <person name="English A."/>
            <person name="Wang M."/>
            <person name="Skinner E."/>
            <person name="Han Y."/>
            <person name="Muzny D.M."/>
            <person name="Worley K.C."/>
            <person name="Gibbs R.A."/>
        </authorList>
    </citation>
    <scope>NUCLEOTIDE SEQUENCE</scope>
</reference>
<dbReference type="Gene3D" id="1.10.287.110">
    <property type="entry name" value="DnaJ domain"/>
    <property type="match status" value="1"/>
</dbReference>
<feature type="transmembrane region" description="Helical" evidence="8">
    <location>
        <begin position="193"/>
        <end position="217"/>
    </location>
</feature>
<name>A0A7M7HKB1_STRPU</name>
<evidence type="ECO:0000313" key="11">
    <source>
        <dbReference type="Proteomes" id="UP000007110"/>
    </source>
</evidence>
<keyword evidence="4 8" id="KW-0812">Transmembrane</keyword>
<keyword evidence="11" id="KW-1185">Reference proteome</keyword>
<organism evidence="10 11">
    <name type="scientific">Strongylocentrotus purpuratus</name>
    <name type="common">Purple sea urchin</name>
    <dbReference type="NCBI Taxonomy" id="7668"/>
    <lineage>
        <taxon>Eukaryota</taxon>
        <taxon>Metazoa</taxon>
        <taxon>Echinodermata</taxon>
        <taxon>Eleutherozoa</taxon>
        <taxon>Echinozoa</taxon>
        <taxon>Echinoidea</taxon>
        <taxon>Euechinoidea</taxon>
        <taxon>Echinacea</taxon>
        <taxon>Camarodonta</taxon>
        <taxon>Echinidea</taxon>
        <taxon>Strongylocentrotidae</taxon>
        <taxon>Strongylocentrotus</taxon>
    </lineage>
</organism>
<dbReference type="OMA" id="ANGWHKI"/>
<dbReference type="SMART" id="SM00271">
    <property type="entry name" value="DnaJ"/>
    <property type="match status" value="1"/>
</dbReference>
<dbReference type="PANTHER" id="PTHR44733:SF1">
    <property type="entry name" value="DNAJ HOMOLOG SUBFAMILY C MEMBER 22"/>
    <property type="match status" value="1"/>
</dbReference>
<dbReference type="InterPro" id="IPR007829">
    <property type="entry name" value="TM2"/>
</dbReference>